<organism evidence="8 9">
    <name type="scientific">Cyclotella atomus</name>
    <dbReference type="NCBI Taxonomy" id="382360"/>
    <lineage>
        <taxon>Eukaryota</taxon>
        <taxon>Sar</taxon>
        <taxon>Stramenopiles</taxon>
        <taxon>Ochrophyta</taxon>
        <taxon>Bacillariophyta</taxon>
        <taxon>Coscinodiscophyceae</taxon>
        <taxon>Thalassiosirophycidae</taxon>
        <taxon>Stephanodiscales</taxon>
        <taxon>Stephanodiscaceae</taxon>
        <taxon>Cyclotella</taxon>
    </lineage>
</organism>
<dbReference type="Proteomes" id="UP001530400">
    <property type="component" value="Unassembled WGS sequence"/>
</dbReference>
<dbReference type="Pfam" id="PF04777">
    <property type="entry name" value="Evr1_Alr"/>
    <property type="match status" value="1"/>
</dbReference>
<name>A0ABD3MNL2_9STRA</name>
<keyword evidence="3 6" id="KW-0274">FAD</keyword>
<dbReference type="PANTHER" id="PTHR12645:SF0">
    <property type="entry name" value="FAD-LINKED SULFHYDRYL OXIDASE ALR"/>
    <property type="match status" value="1"/>
</dbReference>
<reference evidence="8 9" key="1">
    <citation type="submission" date="2024-10" db="EMBL/GenBank/DDBJ databases">
        <title>Updated reference genomes for cyclostephanoid diatoms.</title>
        <authorList>
            <person name="Roberts W.R."/>
            <person name="Alverson A.J."/>
        </authorList>
    </citation>
    <scope>NUCLEOTIDE SEQUENCE [LARGE SCALE GENOMIC DNA]</scope>
    <source>
        <strain evidence="8 9">AJA010-31</strain>
    </source>
</reference>
<keyword evidence="9" id="KW-1185">Reference proteome</keyword>
<dbReference type="InterPro" id="IPR036774">
    <property type="entry name" value="ERV/ALR_sulphydryl_oxid_sf"/>
</dbReference>
<evidence type="ECO:0000256" key="5">
    <source>
        <dbReference type="ARBA" id="ARBA00023157"/>
    </source>
</evidence>
<evidence type="ECO:0000256" key="1">
    <source>
        <dbReference type="ARBA" id="ARBA00001974"/>
    </source>
</evidence>
<dbReference type="GO" id="GO:0016972">
    <property type="term" value="F:thiol oxidase activity"/>
    <property type="evidence" value="ECO:0007669"/>
    <property type="project" value="UniProtKB-EC"/>
</dbReference>
<dbReference type="InterPro" id="IPR039799">
    <property type="entry name" value="ALR/ERV"/>
</dbReference>
<gene>
    <name evidence="8" type="ORF">ACHAWO_003881</name>
</gene>
<evidence type="ECO:0000313" key="9">
    <source>
        <dbReference type="Proteomes" id="UP001530400"/>
    </source>
</evidence>
<keyword evidence="2 6" id="KW-0285">Flavoprotein</keyword>
<dbReference type="EMBL" id="JALLPJ020001399">
    <property type="protein sequence ID" value="KAL3765589.1"/>
    <property type="molecule type" value="Genomic_DNA"/>
</dbReference>
<protein>
    <recommendedName>
        <fullName evidence="6">Sulfhydryl oxidase</fullName>
        <ecNumber evidence="6">1.8.3.2</ecNumber>
    </recommendedName>
</protein>
<keyword evidence="4 6" id="KW-0560">Oxidoreductase</keyword>
<dbReference type="AlphaFoldDB" id="A0ABD3MNL2"/>
<comment type="caution">
    <text evidence="8">The sequence shown here is derived from an EMBL/GenBank/DDBJ whole genome shotgun (WGS) entry which is preliminary data.</text>
</comment>
<comment type="catalytic activity">
    <reaction evidence="6">
        <text>2 R'C(R)SH + O2 = R'C(R)S-S(R)CR' + H2O2</text>
        <dbReference type="Rhea" id="RHEA:17357"/>
        <dbReference type="ChEBI" id="CHEBI:15379"/>
        <dbReference type="ChEBI" id="CHEBI:16240"/>
        <dbReference type="ChEBI" id="CHEBI:16520"/>
        <dbReference type="ChEBI" id="CHEBI:17412"/>
        <dbReference type="EC" id="1.8.3.2"/>
    </reaction>
</comment>
<dbReference type="PANTHER" id="PTHR12645">
    <property type="entry name" value="ALR/ERV"/>
    <property type="match status" value="1"/>
</dbReference>
<dbReference type="SUPFAM" id="SSF69000">
    <property type="entry name" value="FAD-dependent thiol oxidase"/>
    <property type="match status" value="1"/>
</dbReference>
<comment type="cofactor">
    <cofactor evidence="1 6">
        <name>FAD</name>
        <dbReference type="ChEBI" id="CHEBI:57692"/>
    </cofactor>
</comment>
<dbReference type="PROSITE" id="PS51324">
    <property type="entry name" value="ERV_ALR"/>
    <property type="match status" value="1"/>
</dbReference>
<evidence type="ECO:0000256" key="3">
    <source>
        <dbReference type="ARBA" id="ARBA00022827"/>
    </source>
</evidence>
<dbReference type="Gene3D" id="1.20.120.310">
    <property type="entry name" value="ERV/ALR sulfhydryl oxidase domain"/>
    <property type="match status" value="1"/>
</dbReference>
<evidence type="ECO:0000259" key="7">
    <source>
        <dbReference type="PROSITE" id="PS51324"/>
    </source>
</evidence>
<evidence type="ECO:0000256" key="4">
    <source>
        <dbReference type="ARBA" id="ARBA00023002"/>
    </source>
</evidence>
<evidence type="ECO:0000256" key="6">
    <source>
        <dbReference type="RuleBase" id="RU371123"/>
    </source>
</evidence>
<evidence type="ECO:0000313" key="8">
    <source>
        <dbReference type="EMBL" id="KAL3765589.1"/>
    </source>
</evidence>
<feature type="domain" description="ERV/ALR sulfhydryl oxidase" evidence="7">
    <location>
        <begin position="62"/>
        <end position="164"/>
    </location>
</feature>
<dbReference type="InterPro" id="IPR017905">
    <property type="entry name" value="ERV/ALR_sulphydryl_oxidase"/>
</dbReference>
<keyword evidence="5" id="KW-1015">Disulfide bond</keyword>
<evidence type="ECO:0000256" key="2">
    <source>
        <dbReference type="ARBA" id="ARBA00022630"/>
    </source>
</evidence>
<accession>A0ABD3MNL2</accession>
<dbReference type="EC" id="1.8.3.2" evidence="6"/>
<dbReference type="GO" id="GO:0005737">
    <property type="term" value="C:cytoplasm"/>
    <property type="evidence" value="ECO:0007669"/>
    <property type="project" value="UniProtKB-ARBA"/>
</dbReference>
<dbReference type="FunFam" id="1.20.120.310:FF:000002">
    <property type="entry name" value="Sulfhydryl oxidase"/>
    <property type="match status" value="1"/>
</dbReference>
<sequence>MGSDSSDNIKNDPLAPFLKSIGEDCDRPACDDTKSALTAALGRVNAAKKKKGEKQPGGYTACPPGKDEIGVSTWTLLHSMAAWYPKQPSDQDKEFMTNFVKSLARFYPCTWCATDFQKNVDLSPPRADTREDLCIWFCEQHNLVNKKLGKPLFDCTINKLDERWKKSSDPKKCQE</sequence>
<proteinExistence type="predicted"/>